<evidence type="ECO:0000313" key="5">
    <source>
        <dbReference type="EMBL" id="SFD98470.1"/>
    </source>
</evidence>
<keyword evidence="4" id="KW-1133">Transmembrane helix</keyword>
<dbReference type="SUPFAM" id="SSF111369">
    <property type="entry name" value="HlyD-like secretion proteins"/>
    <property type="match status" value="1"/>
</dbReference>
<name>A0A1I1WZE6_9GAMM</name>
<protein>
    <submittedName>
        <fullName evidence="5">RND family efflux transporter, MFP subunit</fullName>
    </submittedName>
</protein>
<sequence>MTHWHTACHTPCMDIANPIYGIRRRRRLKLLGSGAAMAAVGLAALVWRLGPALPLAERGSLWIDTVQQGDMLREVRATGSLAPREIRWLAAATPAQVEQILVWPGTPVQPDTVLMQLSDPTVEDALRNAQAQVAAAQAEVAARRAELESQLLDQRSALAQAQSDYASAKIKADTDAIAIEQHLIPRVQFEQGRIALKQLQERTRIEQQRVAAFVASMRAQIEAKEAALAQQRSNLQLRQRQADALQVKAGIAGVLQEVAVQEGAQVAAGANLARVAKPDVLIARLLVPEVQAKDVALGMPVSVDTHNGLVEGKVERIDPAVRNGSVQVDVVLAGRLPPGARPDLSVDGRIRITELHHVLSVGRPALAKDDGDLSLFRLDPDGNTATRVPVRIGVASVDRVEVLRGLKAGDQLILSDTSQWDKYDRIKLK</sequence>
<dbReference type="EMBL" id="FONH01000001">
    <property type="protein sequence ID" value="SFD98470.1"/>
    <property type="molecule type" value="Genomic_DNA"/>
</dbReference>
<evidence type="ECO:0000313" key="6">
    <source>
        <dbReference type="Proteomes" id="UP000199477"/>
    </source>
</evidence>
<comment type="subcellular location">
    <subcellularLocation>
        <location evidence="1">Cell envelope</location>
    </subcellularLocation>
</comment>
<dbReference type="Gene3D" id="2.40.420.20">
    <property type="match status" value="1"/>
</dbReference>
<feature type="coiled-coil region" evidence="3">
    <location>
        <begin position="126"/>
        <end position="164"/>
    </location>
</feature>
<dbReference type="STRING" id="500610.SAMN02799615_00013"/>
<dbReference type="Gene3D" id="1.10.287.470">
    <property type="entry name" value="Helix hairpin bin"/>
    <property type="match status" value="1"/>
</dbReference>
<dbReference type="PANTHER" id="PTHR32347:SF23">
    <property type="entry name" value="BLL5650 PROTEIN"/>
    <property type="match status" value="1"/>
</dbReference>
<dbReference type="Proteomes" id="UP000199477">
    <property type="component" value="Unassembled WGS sequence"/>
</dbReference>
<dbReference type="InterPro" id="IPR050465">
    <property type="entry name" value="UPF0194_transport"/>
</dbReference>
<evidence type="ECO:0000256" key="3">
    <source>
        <dbReference type="SAM" id="Coils"/>
    </source>
</evidence>
<organism evidence="5 6">
    <name type="scientific">Dyella marensis</name>
    <dbReference type="NCBI Taxonomy" id="500610"/>
    <lineage>
        <taxon>Bacteria</taxon>
        <taxon>Pseudomonadati</taxon>
        <taxon>Pseudomonadota</taxon>
        <taxon>Gammaproteobacteria</taxon>
        <taxon>Lysobacterales</taxon>
        <taxon>Rhodanobacteraceae</taxon>
        <taxon>Dyella</taxon>
    </lineage>
</organism>
<keyword evidence="4" id="KW-0812">Transmembrane</keyword>
<dbReference type="GO" id="GO:0030313">
    <property type="term" value="C:cell envelope"/>
    <property type="evidence" value="ECO:0007669"/>
    <property type="project" value="UniProtKB-SubCell"/>
</dbReference>
<keyword evidence="6" id="KW-1185">Reference proteome</keyword>
<evidence type="ECO:0000256" key="4">
    <source>
        <dbReference type="SAM" id="Phobius"/>
    </source>
</evidence>
<dbReference type="Gene3D" id="2.40.30.170">
    <property type="match status" value="1"/>
</dbReference>
<dbReference type="AlphaFoldDB" id="A0A1I1WZE6"/>
<dbReference type="PANTHER" id="PTHR32347">
    <property type="entry name" value="EFFLUX SYSTEM COMPONENT YKNX-RELATED"/>
    <property type="match status" value="1"/>
</dbReference>
<gene>
    <name evidence="5" type="ORF">SAMN02799615_00013</name>
</gene>
<accession>A0A1I1WZE6</accession>
<proteinExistence type="predicted"/>
<dbReference type="Gene3D" id="2.40.50.100">
    <property type="match status" value="1"/>
</dbReference>
<keyword evidence="2 3" id="KW-0175">Coiled coil</keyword>
<feature type="transmembrane region" description="Helical" evidence="4">
    <location>
        <begin position="30"/>
        <end position="50"/>
    </location>
</feature>
<evidence type="ECO:0000256" key="2">
    <source>
        <dbReference type="ARBA" id="ARBA00023054"/>
    </source>
</evidence>
<keyword evidence="4" id="KW-0472">Membrane</keyword>
<evidence type="ECO:0000256" key="1">
    <source>
        <dbReference type="ARBA" id="ARBA00004196"/>
    </source>
</evidence>
<reference evidence="6" key="1">
    <citation type="submission" date="2016-10" db="EMBL/GenBank/DDBJ databases">
        <authorList>
            <person name="Varghese N."/>
            <person name="Submissions S."/>
        </authorList>
    </citation>
    <scope>NUCLEOTIDE SEQUENCE [LARGE SCALE GENOMIC DNA]</scope>
    <source>
        <strain evidence="6">UNC178MFTsu3.1</strain>
    </source>
</reference>